<dbReference type="Gene3D" id="3.30.70.2660">
    <property type="match status" value="1"/>
</dbReference>
<name>A0A1Q4VEH6_9ACTN</name>
<dbReference type="GO" id="GO:0051607">
    <property type="term" value="P:defense response to virus"/>
    <property type="evidence" value="ECO:0007669"/>
    <property type="project" value="UniProtKB-KW"/>
</dbReference>
<protein>
    <submittedName>
        <fullName evidence="2">CRISPR-associated protein Cas5</fullName>
    </submittedName>
</protein>
<evidence type="ECO:0000313" key="2">
    <source>
        <dbReference type="EMBL" id="OKH96233.1"/>
    </source>
</evidence>
<dbReference type="GO" id="GO:0003723">
    <property type="term" value="F:RNA binding"/>
    <property type="evidence" value="ECO:0007669"/>
    <property type="project" value="InterPro"/>
</dbReference>
<evidence type="ECO:0000313" key="3">
    <source>
        <dbReference type="Proteomes" id="UP000186455"/>
    </source>
</evidence>
<dbReference type="NCBIfam" id="TIGR02593">
    <property type="entry name" value="CRISPR_cas5"/>
    <property type="match status" value="1"/>
</dbReference>
<dbReference type="Pfam" id="PF09704">
    <property type="entry name" value="Cas_Cas5d"/>
    <property type="match status" value="1"/>
</dbReference>
<dbReference type="CDD" id="cd09756">
    <property type="entry name" value="Cas5_I-E"/>
    <property type="match status" value="1"/>
</dbReference>
<proteinExistence type="predicted"/>
<dbReference type="Proteomes" id="UP000186455">
    <property type="component" value="Unassembled WGS sequence"/>
</dbReference>
<dbReference type="EMBL" id="LFBV01000001">
    <property type="protein sequence ID" value="OKH96233.1"/>
    <property type="molecule type" value="Genomic_DNA"/>
</dbReference>
<sequence>MSPYVLLARLAGPLQSWGLSSRFDQRDTHLRPTKSGFVGLLAAAVGFNREDPITPLDELRFAVRADRPGTPVEDYHTVGGGRYPLRPRDLITDHRLNRTMAPLFDDVPGRAFGVMPSPSADGWYGAPKGIAPDADSGQLLARTGHRNPIITNRSYLADAQFVAAVEHEDKQMLDELAVALEQPRRLLWLGRKSCPPAGEISGGVHPGCIEEVFATTRLLPQATSEQPWTWVEVAPGTTGASRINDQPVSFHPTHRSYAPRWERRVRIEPGQSIGWEHLL</sequence>
<accession>A0A1Q4VEH6</accession>
<comment type="caution">
    <text evidence="2">The sequence shown here is derived from an EMBL/GenBank/DDBJ whole genome shotgun (WGS) entry which is preliminary data.</text>
</comment>
<dbReference type="InterPro" id="IPR013422">
    <property type="entry name" value="CRISPR-assoc_prot_Cas5_N"/>
</dbReference>
<dbReference type="RefSeq" id="WP_073784409.1">
    <property type="nucleotide sequence ID" value="NZ_JBITDR010000017.1"/>
</dbReference>
<dbReference type="InterPro" id="IPR010147">
    <property type="entry name" value="CRISPR-assoc_prot_CasD"/>
</dbReference>
<dbReference type="InterPro" id="IPR021124">
    <property type="entry name" value="CRISPR-assoc_prot_Cas5"/>
</dbReference>
<dbReference type="STRING" id="1048205.AB852_06240"/>
<keyword evidence="3" id="KW-1185">Reference proteome</keyword>
<keyword evidence="1" id="KW-0051">Antiviral defense</keyword>
<gene>
    <name evidence="2" type="ORF">AB852_06240</name>
</gene>
<dbReference type="AlphaFoldDB" id="A0A1Q4VEH6"/>
<evidence type="ECO:0000256" key="1">
    <source>
        <dbReference type="ARBA" id="ARBA00023118"/>
    </source>
</evidence>
<reference evidence="2 3" key="1">
    <citation type="submission" date="2015-06" db="EMBL/GenBank/DDBJ databases">
        <title>Cloning and characterization of the uncialamcin biosynthetic gene cluster.</title>
        <authorList>
            <person name="Yan X."/>
            <person name="Huang T."/>
            <person name="Ge H."/>
            <person name="Shen B."/>
        </authorList>
    </citation>
    <scope>NUCLEOTIDE SEQUENCE [LARGE SCALE GENOMIC DNA]</scope>
    <source>
        <strain evidence="2 3">DCA2648</strain>
    </source>
</reference>
<dbReference type="NCBIfam" id="TIGR01868">
    <property type="entry name" value="casD_Cas5e"/>
    <property type="match status" value="1"/>
</dbReference>
<organism evidence="2 3">
    <name type="scientific">Streptomyces uncialis</name>
    <dbReference type="NCBI Taxonomy" id="1048205"/>
    <lineage>
        <taxon>Bacteria</taxon>
        <taxon>Bacillati</taxon>
        <taxon>Actinomycetota</taxon>
        <taxon>Actinomycetes</taxon>
        <taxon>Kitasatosporales</taxon>
        <taxon>Streptomycetaceae</taxon>
        <taxon>Streptomyces</taxon>
    </lineage>
</organism>
<dbReference type="GO" id="GO:0043571">
    <property type="term" value="P:maintenance of CRISPR repeat elements"/>
    <property type="evidence" value="ECO:0007669"/>
    <property type="project" value="InterPro"/>
</dbReference>